<evidence type="ECO:0000256" key="10">
    <source>
        <dbReference type="ARBA" id="ARBA00081483"/>
    </source>
</evidence>
<feature type="domain" description="HSF-type DNA-binding" evidence="14">
    <location>
        <begin position="71"/>
        <end position="95"/>
    </location>
</feature>
<feature type="region of interest" description="Disordered" evidence="13">
    <location>
        <begin position="1"/>
        <end position="27"/>
    </location>
</feature>
<dbReference type="GO" id="GO:0000978">
    <property type="term" value="F:RNA polymerase II cis-regulatory region sequence-specific DNA binding"/>
    <property type="evidence" value="ECO:0007669"/>
    <property type="project" value="TreeGrafter"/>
</dbReference>
<feature type="compositionally biased region" description="Polar residues" evidence="13">
    <location>
        <begin position="1"/>
        <end position="10"/>
    </location>
</feature>
<evidence type="ECO:0000256" key="5">
    <source>
        <dbReference type="ARBA" id="ARBA00023016"/>
    </source>
</evidence>
<sequence>MEARTHSNGTASAPDAAVPPPPMSTVNAPPPFLVKTYDMVDDPSTDKVVSWSKTNNSFVVWDPPEFARDLLPKYFKHNNFSSFVRQLNTYGFRKVDPDRWEFANEGFLRGQKHLLKTIVRRKSASGHPQPPQQPHQQTSSVGACVEVGKFGIEEEVERLKRDKNVLMQELVRLRQQQQSTDNQMQSMVQRLQGMEQRQQQMMSFLAKAVNSPGFLANFVQQQNESTRLITEGNKKRRYKEDEVISNEHSSDGRIIKYQPVMNDAAQSMLKQILKLDNPSSRLNAFSSGVTLQDVTTPASGQSYLPAVTGVLSAPLEANSEVVASGQFPDTSPIVDGHDMSDVSELSHLQDMMTDVNISNDSYMHAETQNQTLMDEKLALEIGSLSPDADVEWDSNLLTEMEKYLTAYDPSWEQFLEQRPEVDANDEMDSGPVDDNAIKGSESKPSETECSRSQVQQLTEQTGFPFSNTKQS</sequence>
<evidence type="ECO:0000313" key="15">
    <source>
        <dbReference type="EMBL" id="KAK1438313.1"/>
    </source>
</evidence>
<evidence type="ECO:0000256" key="6">
    <source>
        <dbReference type="ARBA" id="ARBA00023125"/>
    </source>
</evidence>
<accession>A0AAD8LC85</accession>
<keyword evidence="3" id="KW-0597">Phosphoprotein</keyword>
<comment type="function">
    <text evidence="9">DNA-binding protein that specifically binds heat shock promoter elements (HSE) and activates transcription.</text>
</comment>
<dbReference type="SMART" id="SM00415">
    <property type="entry name" value="HSF"/>
    <property type="match status" value="1"/>
</dbReference>
<comment type="subcellular location">
    <subcellularLocation>
        <location evidence="1">Nucleus</location>
    </subcellularLocation>
</comment>
<dbReference type="InterPro" id="IPR000232">
    <property type="entry name" value="HSF_DNA-bd"/>
</dbReference>
<dbReference type="GO" id="GO:0006357">
    <property type="term" value="P:regulation of transcription by RNA polymerase II"/>
    <property type="evidence" value="ECO:0007669"/>
    <property type="project" value="TreeGrafter"/>
</dbReference>
<keyword evidence="12" id="KW-0175">Coiled coil</keyword>
<evidence type="ECO:0000256" key="11">
    <source>
        <dbReference type="RuleBase" id="RU004020"/>
    </source>
</evidence>
<evidence type="ECO:0000259" key="14">
    <source>
        <dbReference type="PROSITE" id="PS00434"/>
    </source>
</evidence>
<keyword evidence="5" id="KW-0346">Stress response</keyword>
<dbReference type="PANTHER" id="PTHR10015:SF428">
    <property type="entry name" value="HEAT SHOCK FACTOR PROTEIN HSF8-RELATED"/>
    <property type="match status" value="1"/>
</dbReference>
<dbReference type="AlphaFoldDB" id="A0AAD8LC85"/>
<gene>
    <name evidence="15" type="ORF">QVD17_04120</name>
</gene>
<evidence type="ECO:0000256" key="2">
    <source>
        <dbReference type="ARBA" id="ARBA00006403"/>
    </source>
</evidence>
<dbReference type="InterPro" id="IPR036390">
    <property type="entry name" value="WH_DNA-bd_sf"/>
</dbReference>
<feature type="region of interest" description="Disordered" evidence="13">
    <location>
        <begin position="121"/>
        <end position="140"/>
    </location>
</feature>
<organism evidence="15 16">
    <name type="scientific">Tagetes erecta</name>
    <name type="common">African marigold</name>
    <dbReference type="NCBI Taxonomy" id="13708"/>
    <lineage>
        <taxon>Eukaryota</taxon>
        <taxon>Viridiplantae</taxon>
        <taxon>Streptophyta</taxon>
        <taxon>Embryophyta</taxon>
        <taxon>Tracheophyta</taxon>
        <taxon>Spermatophyta</taxon>
        <taxon>Magnoliopsida</taxon>
        <taxon>eudicotyledons</taxon>
        <taxon>Gunneridae</taxon>
        <taxon>Pentapetalae</taxon>
        <taxon>asterids</taxon>
        <taxon>campanulids</taxon>
        <taxon>Asterales</taxon>
        <taxon>Asteraceae</taxon>
        <taxon>Asteroideae</taxon>
        <taxon>Heliantheae alliance</taxon>
        <taxon>Tageteae</taxon>
        <taxon>Tagetes</taxon>
    </lineage>
</organism>
<dbReference type="EMBL" id="JAUHHV010000001">
    <property type="protein sequence ID" value="KAK1438313.1"/>
    <property type="molecule type" value="Genomic_DNA"/>
</dbReference>
<evidence type="ECO:0000256" key="3">
    <source>
        <dbReference type="ARBA" id="ARBA00022553"/>
    </source>
</evidence>
<feature type="region of interest" description="Disordered" evidence="13">
    <location>
        <begin position="422"/>
        <end position="471"/>
    </location>
</feature>
<evidence type="ECO:0000256" key="4">
    <source>
        <dbReference type="ARBA" id="ARBA00023015"/>
    </source>
</evidence>
<keyword evidence="16" id="KW-1185">Reference proteome</keyword>
<dbReference type="PRINTS" id="PR00056">
    <property type="entry name" value="HSFDOMAIN"/>
</dbReference>
<evidence type="ECO:0000256" key="1">
    <source>
        <dbReference type="ARBA" id="ARBA00004123"/>
    </source>
</evidence>
<keyword evidence="6" id="KW-0238">DNA-binding</keyword>
<reference evidence="15" key="1">
    <citation type="journal article" date="2023" name="bioRxiv">
        <title>Improved chromosome-level genome assembly for marigold (Tagetes erecta).</title>
        <authorList>
            <person name="Jiang F."/>
            <person name="Yuan L."/>
            <person name="Wang S."/>
            <person name="Wang H."/>
            <person name="Xu D."/>
            <person name="Wang A."/>
            <person name="Fan W."/>
        </authorList>
    </citation>
    <scope>NUCLEOTIDE SEQUENCE</scope>
    <source>
        <strain evidence="15">WSJ</strain>
        <tissue evidence="15">Leaf</tissue>
    </source>
</reference>
<comment type="caution">
    <text evidence="15">The sequence shown here is derived from an EMBL/GenBank/DDBJ whole genome shotgun (WGS) entry which is preliminary data.</text>
</comment>
<dbReference type="Gene3D" id="1.10.10.10">
    <property type="entry name" value="Winged helix-like DNA-binding domain superfamily/Winged helix DNA-binding domain"/>
    <property type="match status" value="1"/>
</dbReference>
<dbReference type="GO" id="GO:0034605">
    <property type="term" value="P:cellular response to heat"/>
    <property type="evidence" value="ECO:0007669"/>
    <property type="project" value="TreeGrafter"/>
</dbReference>
<feature type="compositionally biased region" description="Pro residues" evidence="13">
    <location>
        <begin position="17"/>
        <end position="27"/>
    </location>
</feature>
<dbReference type="GO" id="GO:0003700">
    <property type="term" value="F:DNA-binding transcription factor activity"/>
    <property type="evidence" value="ECO:0007669"/>
    <property type="project" value="InterPro"/>
</dbReference>
<protein>
    <recommendedName>
        <fullName evidence="10">Heat stress transcription factor</fullName>
    </recommendedName>
</protein>
<evidence type="ECO:0000256" key="7">
    <source>
        <dbReference type="ARBA" id="ARBA00023163"/>
    </source>
</evidence>
<name>A0AAD8LC85_TARER</name>
<evidence type="ECO:0000313" key="16">
    <source>
        <dbReference type="Proteomes" id="UP001229421"/>
    </source>
</evidence>
<feature type="compositionally biased region" description="Polar residues" evidence="13">
    <location>
        <begin position="450"/>
        <end position="471"/>
    </location>
</feature>
<dbReference type="InterPro" id="IPR036388">
    <property type="entry name" value="WH-like_DNA-bd_sf"/>
</dbReference>
<evidence type="ECO:0000256" key="9">
    <source>
        <dbReference type="ARBA" id="ARBA00055747"/>
    </source>
</evidence>
<comment type="similarity">
    <text evidence="2 11">Belongs to the HSF family.</text>
</comment>
<keyword evidence="7" id="KW-0804">Transcription</keyword>
<evidence type="ECO:0000256" key="12">
    <source>
        <dbReference type="SAM" id="Coils"/>
    </source>
</evidence>
<dbReference type="PROSITE" id="PS00434">
    <property type="entry name" value="HSF_DOMAIN"/>
    <property type="match status" value="1"/>
</dbReference>
<evidence type="ECO:0000256" key="8">
    <source>
        <dbReference type="ARBA" id="ARBA00023242"/>
    </source>
</evidence>
<evidence type="ECO:0000256" key="13">
    <source>
        <dbReference type="SAM" id="MobiDB-lite"/>
    </source>
</evidence>
<dbReference type="GO" id="GO:0005634">
    <property type="term" value="C:nucleus"/>
    <property type="evidence" value="ECO:0007669"/>
    <property type="project" value="UniProtKB-SubCell"/>
</dbReference>
<dbReference type="Proteomes" id="UP001229421">
    <property type="component" value="Unassembled WGS sequence"/>
</dbReference>
<keyword evidence="4" id="KW-0805">Transcription regulation</keyword>
<keyword evidence="8" id="KW-0539">Nucleus</keyword>
<feature type="compositionally biased region" description="Basic and acidic residues" evidence="13">
    <location>
        <begin position="440"/>
        <end position="449"/>
    </location>
</feature>
<dbReference type="SUPFAM" id="SSF46785">
    <property type="entry name" value="Winged helix' DNA-binding domain"/>
    <property type="match status" value="1"/>
</dbReference>
<feature type="coiled-coil region" evidence="12">
    <location>
        <begin position="149"/>
        <end position="176"/>
    </location>
</feature>
<dbReference type="Pfam" id="PF00447">
    <property type="entry name" value="HSF_DNA-bind"/>
    <property type="match status" value="1"/>
</dbReference>
<dbReference type="FunFam" id="1.10.10.10:FF:000057">
    <property type="entry name" value="Heat shock transcription factor 1"/>
    <property type="match status" value="1"/>
</dbReference>
<dbReference type="PANTHER" id="PTHR10015">
    <property type="entry name" value="HEAT SHOCK TRANSCRIPTION FACTOR"/>
    <property type="match status" value="1"/>
</dbReference>
<proteinExistence type="inferred from homology"/>